<comment type="caution">
    <text evidence="4">The sequence shown here is derived from an EMBL/GenBank/DDBJ whole genome shotgun (WGS) entry which is preliminary data.</text>
</comment>
<protein>
    <submittedName>
        <fullName evidence="4">Kinase-like domain-containing protein</fullName>
    </submittedName>
</protein>
<evidence type="ECO:0000313" key="4">
    <source>
        <dbReference type="EMBL" id="CAH7672739.1"/>
    </source>
</evidence>
<dbReference type="AlphaFoldDB" id="A0AAV0AT61"/>
<name>A0AAV0AT61_PHAPC</name>
<dbReference type="SUPFAM" id="SSF56112">
    <property type="entry name" value="Protein kinase-like (PK-like)"/>
    <property type="match status" value="1"/>
</dbReference>
<dbReference type="SMART" id="SM00220">
    <property type="entry name" value="S_TKc"/>
    <property type="match status" value="1"/>
</dbReference>
<keyword evidence="2" id="KW-0067">ATP-binding</keyword>
<dbReference type="GO" id="GO:0005524">
    <property type="term" value="F:ATP binding"/>
    <property type="evidence" value="ECO:0007669"/>
    <property type="project" value="UniProtKB-KW"/>
</dbReference>
<dbReference type="GO" id="GO:0004674">
    <property type="term" value="F:protein serine/threonine kinase activity"/>
    <property type="evidence" value="ECO:0007669"/>
    <property type="project" value="TreeGrafter"/>
</dbReference>
<dbReference type="PANTHER" id="PTHR24346">
    <property type="entry name" value="MAP/MICROTUBULE AFFINITY-REGULATING KINASE"/>
    <property type="match status" value="1"/>
</dbReference>
<dbReference type="GO" id="GO:0035556">
    <property type="term" value="P:intracellular signal transduction"/>
    <property type="evidence" value="ECO:0007669"/>
    <property type="project" value="TreeGrafter"/>
</dbReference>
<dbReference type="EMBL" id="CALTRL010001494">
    <property type="protein sequence ID" value="CAH7672739.1"/>
    <property type="molecule type" value="Genomic_DNA"/>
</dbReference>
<sequence>QSDGLQLVKTEIAIMKKLAHQNIVTLFEVIDTDDDSLFFVMELCPFGPIIDLDKQKRDEEKGLSEVKARNLFQQIVLGIEYLHFNEILHLDIKPDNILYFENPELVERPICKIVDFGISEPFQASGDDTLRKFTGSPGFLAPELCSPGAAVHGKMVDIWAMGITLYSLLCGLLPFQDEDPLELSEKIVNDPYLVIVWSVVIQRVLVPAEFSRDLKILLNRLLDKTPETRITMSELRNDDWLTNYGEEPLPDESMNLLAVEPPSEQEIDQAFKSLWSFATVFKAISKFRSGRKVSAMT</sequence>
<dbReference type="InterPro" id="IPR008271">
    <property type="entry name" value="Ser/Thr_kinase_AS"/>
</dbReference>
<dbReference type="PROSITE" id="PS00108">
    <property type="entry name" value="PROTEIN_KINASE_ST"/>
    <property type="match status" value="1"/>
</dbReference>
<evidence type="ECO:0000259" key="3">
    <source>
        <dbReference type="PROSITE" id="PS50011"/>
    </source>
</evidence>
<keyword evidence="4" id="KW-0418">Kinase</keyword>
<dbReference type="InterPro" id="IPR000719">
    <property type="entry name" value="Prot_kinase_dom"/>
</dbReference>
<dbReference type="GO" id="GO:0005737">
    <property type="term" value="C:cytoplasm"/>
    <property type="evidence" value="ECO:0007669"/>
    <property type="project" value="TreeGrafter"/>
</dbReference>
<dbReference type="CDD" id="cd14008">
    <property type="entry name" value="STKc_LKB1_CaMKK"/>
    <property type="match status" value="1"/>
</dbReference>
<feature type="domain" description="Protein kinase" evidence="3">
    <location>
        <begin position="1"/>
        <end position="241"/>
    </location>
</feature>
<proteinExistence type="predicted"/>
<gene>
    <name evidence="4" type="ORF">PPACK8108_LOCUS7573</name>
</gene>
<dbReference type="Proteomes" id="UP001153365">
    <property type="component" value="Unassembled WGS sequence"/>
</dbReference>
<feature type="non-terminal residue" evidence="4">
    <location>
        <position position="1"/>
    </location>
</feature>
<dbReference type="Gene3D" id="1.10.510.10">
    <property type="entry name" value="Transferase(Phosphotransferase) domain 1"/>
    <property type="match status" value="1"/>
</dbReference>
<evidence type="ECO:0000256" key="1">
    <source>
        <dbReference type="ARBA" id="ARBA00022741"/>
    </source>
</evidence>
<keyword evidence="5" id="KW-1185">Reference proteome</keyword>
<evidence type="ECO:0000313" key="5">
    <source>
        <dbReference type="Proteomes" id="UP001153365"/>
    </source>
</evidence>
<feature type="non-terminal residue" evidence="4">
    <location>
        <position position="297"/>
    </location>
</feature>
<dbReference type="PROSITE" id="PS50011">
    <property type="entry name" value="PROTEIN_KINASE_DOM"/>
    <property type="match status" value="1"/>
</dbReference>
<dbReference type="Pfam" id="PF00069">
    <property type="entry name" value="Pkinase"/>
    <property type="match status" value="1"/>
</dbReference>
<evidence type="ECO:0000256" key="2">
    <source>
        <dbReference type="ARBA" id="ARBA00022840"/>
    </source>
</evidence>
<organism evidence="4 5">
    <name type="scientific">Phakopsora pachyrhizi</name>
    <name type="common">Asian soybean rust disease fungus</name>
    <dbReference type="NCBI Taxonomy" id="170000"/>
    <lineage>
        <taxon>Eukaryota</taxon>
        <taxon>Fungi</taxon>
        <taxon>Dikarya</taxon>
        <taxon>Basidiomycota</taxon>
        <taxon>Pucciniomycotina</taxon>
        <taxon>Pucciniomycetes</taxon>
        <taxon>Pucciniales</taxon>
        <taxon>Phakopsoraceae</taxon>
        <taxon>Phakopsora</taxon>
    </lineage>
</organism>
<dbReference type="FunFam" id="1.10.510.10:FF:000571">
    <property type="entry name" value="Maternal embryonic leucine zipper kinase"/>
    <property type="match status" value="1"/>
</dbReference>
<dbReference type="InterPro" id="IPR011009">
    <property type="entry name" value="Kinase-like_dom_sf"/>
</dbReference>
<dbReference type="PANTHER" id="PTHR24346:SF77">
    <property type="entry name" value="SERINE THREONINE PROTEIN KINASE"/>
    <property type="match status" value="1"/>
</dbReference>
<accession>A0AAV0AT61</accession>
<keyword evidence="1" id="KW-0547">Nucleotide-binding</keyword>
<reference evidence="4" key="1">
    <citation type="submission" date="2022-06" db="EMBL/GenBank/DDBJ databases">
        <authorList>
            <consortium name="SYNGENTA / RWTH Aachen University"/>
        </authorList>
    </citation>
    <scope>NUCLEOTIDE SEQUENCE</scope>
</reference>
<keyword evidence="4" id="KW-0808">Transferase</keyword>